<gene>
    <name evidence="3" type="primary">LOC115980747</name>
</gene>
<keyword evidence="1" id="KW-0479">Metal-binding</keyword>
<name>A0A7N2L725_QUELO</name>
<feature type="domain" description="CCHC-type" evidence="2">
    <location>
        <begin position="144"/>
        <end position="159"/>
    </location>
</feature>
<evidence type="ECO:0000259" key="2">
    <source>
        <dbReference type="PROSITE" id="PS50158"/>
    </source>
</evidence>
<sequence length="207" mass="23929">MGDDLKVVEVGDGLLQFKFAMESQLNWVWNNGPWCFDNQILALRRWEKGMTVRTVNFTHLPMWVQVWGLPFDLTIEEAGQDIGQGLGRVIEVDCKAIKTDQACFLRIRVEVPLDRPLRRGCPIVSPEGDEAKVAFRYERLVGWCFACGRIGHEMKECESANDTEKSSRPYGEWLKAGTWLKPEMLRNKQRSLERFRREPNAEIEPVT</sequence>
<dbReference type="GO" id="GO:0008270">
    <property type="term" value="F:zinc ion binding"/>
    <property type="evidence" value="ECO:0007669"/>
    <property type="project" value="UniProtKB-KW"/>
</dbReference>
<dbReference type="OMA" id="NGENWHI"/>
<dbReference type="PANTHER" id="PTHR31286:SF178">
    <property type="entry name" value="DUF4283 DOMAIN-CONTAINING PROTEIN"/>
    <property type="match status" value="1"/>
</dbReference>
<keyword evidence="4" id="KW-1185">Reference proteome</keyword>
<dbReference type="InterPro" id="IPR025558">
    <property type="entry name" value="DUF4283"/>
</dbReference>
<accession>A0A7N2L725</accession>
<dbReference type="Proteomes" id="UP000594261">
    <property type="component" value="Chromosome 3"/>
</dbReference>
<dbReference type="Pfam" id="PF14111">
    <property type="entry name" value="DUF4283"/>
    <property type="match status" value="1"/>
</dbReference>
<dbReference type="InterPro" id="IPR040256">
    <property type="entry name" value="At4g02000-like"/>
</dbReference>
<organism evidence="3 4">
    <name type="scientific">Quercus lobata</name>
    <name type="common">Valley oak</name>
    <dbReference type="NCBI Taxonomy" id="97700"/>
    <lineage>
        <taxon>Eukaryota</taxon>
        <taxon>Viridiplantae</taxon>
        <taxon>Streptophyta</taxon>
        <taxon>Embryophyta</taxon>
        <taxon>Tracheophyta</taxon>
        <taxon>Spermatophyta</taxon>
        <taxon>Magnoliopsida</taxon>
        <taxon>eudicotyledons</taxon>
        <taxon>Gunneridae</taxon>
        <taxon>Pentapetalae</taxon>
        <taxon>rosids</taxon>
        <taxon>fabids</taxon>
        <taxon>Fagales</taxon>
        <taxon>Fagaceae</taxon>
        <taxon>Quercus</taxon>
    </lineage>
</organism>
<dbReference type="InterPro" id="IPR025836">
    <property type="entry name" value="Zn_knuckle_CX2CX4HX4C"/>
</dbReference>
<protein>
    <recommendedName>
        <fullName evidence="2">CCHC-type domain-containing protein</fullName>
    </recommendedName>
</protein>
<reference evidence="3 4" key="1">
    <citation type="journal article" date="2016" name="G3 (Bethesda)">
        <title>First Draft Assembly and Annotation of the Genome of a California Endemic Oak Quercus lobata Nee (Fagaceae).</title>
        <authorList>
            <person name="Sork V.L."/>
            <person name="Fitz-Gibbon S.T."/>
            <person name="Puiu D."/>
            <person name="Crepeau M."/>
            <person name="Gugger P.F."/>
            <person name="Sherman R."/>
            <person name="Stevens K."/>
            <person name="Langley C.H."/>
            <person name="Pellegrini M."/>
            <person name="Salzberg S.L."/>
        </authorList>
    </citation>
    <scope>NUCLEOTIDE SEQUENCE [LARGE SCALE GENOMIC DNA]</scope>
    <source>
        <strain evidence="3 4">cv. SW786</strain>
    </source>
</reference>
<keyword evidence="1" id="KW-0863">Zinc-finger</keyword>
<dbReference type="KEGG" id="qlo:115980747"/>
<dbReference type="EMBL" id="LRBV02000003">
    <property type="status" value="NOT_ANNOTATED_CDS"/>
    <property type="molecule type" value="Genomic_DNA"/>
</dbReference>
<dbReference type="RefSeq" id="XP_030958828.1">
    <property type="nucleotide sequence ID" value="XM_031102968.1"/>
</dbReference>
<reference evidence="3" key="2">
    <citation type="submission" date="2021-01" db="UniProtKB">
        <authorList>
            <consortium name="EnsemblPlants"/>
        </authorList>
    </citation>
    <scope>IDENTIFICATION</scope>
</reference>
<dbReference type="GeneID" id="115980747"/>
<dbReference type="InterPro" id="IPR001878">
    <property type="entry name" value="Znf_CCHC"/>
</dbReference>
<dbReference type="EnsemblPlants" id="QL03p031860:mrna">
    <property type="protein sequence ID" value="QL03p031860:mrna:CDS:1"/>
    <property type="gene ID" value="QL03p031860"/>
</dbReference>
<dbReference type="InParanoid" id="A0A7N2L725"/>
<dbReference type="PANTHER" id="PTHR31286">
    <property type="entry name" value="GLYCINE-RICH CELL WALL STRUCTURAL PROTEIN 1.8-LIKE"/>
    <property type="match status" value="1"/>
</dbReference>
<evidence type="ECO:0000313" key="4">
    <source>
        <dbReference type="Proteomes" id="UP000594261"/>
    </source>
</evidence>
<dbReference type="GO" id="GO:0003676">
    <property type="term" value="F:nucleic acid binding"/>
    <property type="evidence" value="ECO:0007669"/>
    <property type="project" value="InterPro"/>
</dbReference>
<proteinExistence type="predicted"/>
<dbReference type="OrthoDB" id="1461037at2759"/>
<dbReference type="AlphaFoldDB" id="A0A7N2L725"/>
<keyword evidence="1" id="KW-0862">Zinc</keyword>
<evidence type="ECO:0000313" key="3">
    <source>
        <dbReference type="EnsemblPlants" id="QL03p031860:mrna:CDS:1"/>
    </source>
</evidence>
<dbReference type="PROSITE" id="PS50158">
    <property type="entry name" value="ZF_CCHC"/>
    <property type="match status" value="1"/>
</dbReference>
<dbReference type="Pfam" id="PF14392">
    <property type="entry name" value="zf-CCHC_4"/>
    <property type="match status" value="1"/>
</dbReference>
<evidence type="ECO:0000256" key="1">
    <source>
        <dbReference type="PROSITE-ProRule" id="PRU00047"/>
    </source>
</evidence>
<dbReference type="Gramene" id="QL03p031860:mrna">
    <property type="protein sequence ID" value="QL03p031860:mrna:CDS:1"/>
    <property type="gene ID" value="QL03p031860"/>
</dbReference>